<evidence type="ECO:0000256" key="2">
    <source>
        <dbReference type="SAM" id="SignalP"/>
    </source>
</evidence>
<dbReference type="Proteomes" id="UP000492821">
    <property type="component" value="Unassembled WGS sequence"/>
</dbReference>
<organism evidence="3 4">
    <name type="scientific">Panagrellus redivivus</name>
    <name type="common">Microworm</name>
    <dbReference type="NCBI Taxonomy" id="6233"/>
    <lineage>
        <taxon>Eukaryota</taxon>
        <taxon>Metazoa</taxon>
        <taxon>Ecdysozoa</taxon>
        <taxon>Nematoda</taxon>
        <taxon>Chromadorea</taxon>
        <taxon>Rhabditida</taxon>
        <taxon>Tylenchina</taxon>
        <taxon>Panagrolaimomorpha</taxon>
        <taxon>Panagrolaimoidea</taxon>
        <taxon>Panagrolaimidae</taxon>
        <taxon>Panagrellus</taxon>
    </lineage>
</organism>
<evidence type="ECO:0000313" key="4">
    <source>
        <dbReference type="WBParaSite" id="Pan_g14352.t1"/>
    </source>
</evidence>
<dbReference type="AlphaFoldDB" id="A0A7E4UYG6"/>
<evidence type="ECO:0000256" key="1">
    <source>
        <dbReference type="SAM" id="Phobius"/>
    </source>
</evidence>
<feature type="signal peptide" evidence="2">
    <location>
        <begin position="1"/>
        <end position="24"/>
    </location>
</feature>
<reference evidence="4" key="2">
    <citation type="submission" date="2020-10" db="UniProtKB">
        <authorList>
            <consortium name="WormBaseParasite"/>
        </authorList>
    </citation>
    <scope>IDENTIFICATION</scope>
</reference>
<name>A0A7E4UYG6_PANRE</name>
<protein>
    <submittedName>
        <fullName evidence="4">ZP domain-containing protein</fullName>
    </submittedName>
</protein>
<feature type="transmembrane region" description="Helical" evidence="1">
    <location>
        <begin position="206"/>
        <end position="232"/>
    </location>
</feature>
<accession>A0A7E4UYG6</accession>
<sequence>MVSMTHGLLFCISILLVQFGDVFAFGYYGEQGTVPRPIMTLHSGHIGLSDQLMITEYSGTVQTGQPYTLDIYMGNTDRYDYVIERCLYNTRSAFLDNYGCLRRDNVFLQKWETSDYTIPGALKRTLVHFVAAEPIVNFDCQIKVIECCGCAEASCERQPPLTYYPVYPVPLVCTWPGTMQQPGTPIGGGSAVGFYRGNNFWGGIPWWLWLLLLILLILAILLCCCGICFLLARRNKKKKNTTMLVKTATGPPPPPPIAPKPKMEATVQTVPETRQASQQVNLDTSIRRQTTHHAEIPLTDTKPRQVIHTIYDEDLVLDDHHHGASQPDHYINFGADFEHDYEHQHQHQHRERDYHKYGAVPVHRGNSLQQQYELQSEIESRLRRDQERQNLEHRIESHLAEHRERRELRHYEVEPTVETLREETIHTMRQTSAI</sequence>
<evidence type="ECO:0000313" key="3">
    <source>
        <dbReference type="Proteomes" id="UP000492821"/>
    </source>
</evidence>
<proteinExistence type="predicted"/>
<feature type="chain" id="PRO_5028829602" evidence="2">
    <location>
        <begin position="25"/>
        <end position="434"/>
    </location>
</feature>
<dbReference type="WBParaSite" id="Pan_g14352.t1">
    <property type="protein sequence ID" value="Pan_g14352.t1"/>
    <property type="gene ID" value="Pan_g14352"/>
</dbReference>
<reference evidence="3" key="1">
    <citation type="journal article" date="2013" name="Genetics">
        <title>The draft genome and transcriptome of Panagrellus redivivus are shaped by the harsh demands of a free-living lifestyle.</title>
        <authorList>
            <person name="Srinivasan J."/>
            <person name="Dillman A.R."/>
            <person name="Macchietto M.G."/>
            <person name="Heikkinen L."/>
            <person name="Lakso M."/>
            <person name="Fracchia K.M."/>
            <person name="Antoshechkin I."/>
            <person name="Mortazavi A."/>
            <person name="Wong G."/>
            <person name="Sternberg P.W."/>
        </authorList>
    </citation>
    <scope>NUCLEOTIDE SEQUENCE [LARGE SCALE GENOMIC DNA]</scope>
    <source>
        <strain evidence="3">MT8872</strain>
    </source>
</reference>
<keyword evidence="2" id="KW-0732">Signal</keyword>
<keyword evidence="3" id="KW-1185">Reference proteome</keyword>
<keyword evidence="1" id="KW-1133">Transmembrane helix</keyword>
<keyword evidence="1" id="KW-0472">Membrane</keyword>
<keyword evidence="1" id="KW-0812">Transmembrane</keyword>